<comment type="catalytic activity">
    <reaction evidence="3">
        <text>an (S)-2-haloacid + H2O = a (2R)-2-hydroxycarboxylate + a halide anion + H(+)</text>
        <dbReference type="Rhea" id="RHEA:11192"/>
        <dbReference type="ChEBI" id="CHEBI:15377"/>
        <dbReference type="ChEBI" id="CHEBI:15378"/>
        <dbReference type="ChEBI" id="CHEBI:16042"/>
        <dbReference type="ChEBI" id="CHEBI:58314"/>
        <dbReference type="ChEBI" id="CHEBI:137405"/>
        <dbReference type="EC" id="3.8.1.2"/>
    </reaction>
</comment>
<dbReference type="PANTHER" id="PTHR43316:SF3">
    <property type="entry name" value="HALOACID DEHALOGENASE, TYPE II (AFU_ORTHOLOGUE AFUA_2G07750)-RELATED"/>
    <property type="match status" value="1"/>
</dbReference>
<evidence type="ECO:0000256" key="1">
    <source>
        <dbReference type="ARBA" id="ARBA00008106"/>
    </source>
</evidence>
<dbReference type="InterPro" id="IPR006439">
    <property type="entry name" value="HAD-SF_hydro_IA"/>
</dbReference>
<keyword evidence="2 3" id="KW-0378">Hydrolase</keyword>
<dbReference type="SFLD" id="SFLDG01129">
    <property type="entry name" value="C1.5:_HAD__Beta-PGM__Phosphata"/>
    <property type="match status" value="1"/>
</dbReference>
<dbReference type="NCBIfam" id="TIGR01493">
    <property type="entry name" value="HAD-SF-IA-v2"/>
    <property type="match status" value="1"/>
</dbReference>
<accession>A0A450TDW8</accession>
<dbReference type="SUPFAM" id="SSF56784">
    <property type="entry name" value="HAD-like"/>
    <property type="match status" value="1"/>
</dbReference>
<gene>
    <name evidence="5" type="ORF">BECKDK2373B_GA0170837_11475</name>
    <name evidence="4" type="ORF">BECKDK2373C_GA0170839_100133</name>
</gene>
<dbReference type="Gene3D" id="3.40.50.1000">
    <property type="entry name" value="HAD superfamily/HAD-like"/>
    <property type="match status" value="1"/>
</dbReference>
<dbReference type="CDD" id="cd02588">
    <property type="entry name" value="HAD_L2-DEX"/>
    <property type="match status" value="1"/>
</dbReference>
<dbReference type="EMBL" id="CAADEY010000001">
    <property type="protein sequence ID" value="VFJ42497.1"/>
    <property type="molecule type" value="Genomic_DNA"/>
</dbReference>
<evidence type="ECO:0000256" key="3">
    <source>
        <dbReference type="RuleBase" id="RU368077"/>
    </source>
</evidence>
<dbReference type="InterPro" id="IPR051540">
    <property type="entry name" value="S-2-haloacid_dehalogenase"/>
</dbReference>
<protein>
    <recommendedName>
        <fullName evidence="3">(S)-2-haloacid dehalogenase</fullName>
        <ecNumber evidence="3">3.8.1.2</ecNumber>
    </recommendedName>
    <alternativeName>
        <fullName evidence="3">2-haloalkanoic acid dehalogenase</fullName>
    </alternativeName>
    <alternativeName>
        <fullName evidence="3">Halocarboxylic acid halidohydrolase</fullName>
    </alternativeName>
    <alternativeName>
        <fullName evidence="3">L-2-haloacid dehalogenase</fullName>
    </alternativeName>
</protein>
<dbReference type="PRINTS" id="PR00413">
    <property type="entry name" value="HADHALOGNASE"/>
</dbReference>
<dbReference type="InterPro" id="IPR006328">
    <property type="entry name" value="2-HAD"/>
</dbReference>
<organism evidence="5">
    <name type="scientific">Candidatus Kentrum sp. DK</name>
    <dbReference type="NCBI Taxonomy" id="2126562"/>
    <lineage>
        <taxon>Bacteria</taxon>
        <taxon>Pseudomonadati</taxon>
        <taxon>Pseudomonadota</taxon>
        <taxon>Gammaproteobacteria</taxon>
        <taxon>Candidatus Kentrum</taxon>
    </lineage>
</organism>
<evidence type="ECO:0000256" key="2">
    <source>
        <dbReference type="ARBA" id="ARBA00022801"/>
    </source>
</evidence>
<comment type="function">
    <text evidence="3">Catalyzes the hydrolytic dehalogenation of small (S)-2-haloalkanoic acids to yield the corresponding (R)-2-hydroxyalkanoic acids.</text>
</comment>
<dbReference type="InterPro" id="IPR023198">
    <property type="entry name" value="PGP-like_dom2"/>
</dbReference>
<dbReference type="Gene3D" id="1.10.150.240">
    <property type="entry name" value="Putative phosphatase, domain 2"/>
    <property type="match status" value="1"/>
</dbReference>
<dbReference type="NCBIfam" id="TIGR01428">
    <property type="entry name" value="HAD_type_II"/>
    <property type="match status" value="1"/>
</dbReference>
<proteinExistence type="inferred from homology"/>
<evidence type="ECO:0000313" key="4">
    <source>
        <dbReference type="EMBL" id="VFJ42497.1"/>
    </source>
</evidence>
<dbReference type="AlphaFoldDB" id="A0A450TDW8"/>
<name>A0A450TDW8_9GAMM</name>
<dbReference type="EC" id="3.8.1.2" evidence="3"/>
<reference evidence="5" key="1">
    <citation type="submission" date="2019-02" db="EMBL/GenBank/DDBJ databases">
        <authorList>
            <person name="Gruber-Vodicka R. H."/>
            <person name="Seah K. B. B."/>
        </authorList>
    </citation>
    <scope>NUCLEOTIDE SEQUENCE</scope>
    <source>
        <strain evidence="4">BECK_DK161</strain>
        <strain evidence="5">BECK_DK47</strain>
    </source>
</reference>
<dbReference type="EMBL" id="CAADEX010000147">
    <property type="protein sequence ID" value="VFJ65227.1"/>
    <property type="molecule type" value="Genomic_DNA"/>
</dbReference>
<dbReference type="Pfam" id="PF00702">
    <property type="entry name" value="Hydrolase"/>
    <property type="match status" value="1"/>
</dbReference>
<dbReference type="InterPro" id="IPR023214">
    <property type="entry name" value="HAD_sf"/>
</dbReference>
<dbReference type="InterPro" id="IPR036412">
    <property type="entry name" value="HAD-like_sf"/>
</dbReference>
<sequence>MTAITLAFDVYGTLVDTHGVTVSLEKHVGDSALAFSRLWREKQLEYTSRRALMQRYRPFPVCVADALDFTCASFGRRLAPEEKQALLAGYETLPAFSDSEQGLRRVAKAGHRSFAFSNGAADAVDRVLRHAGIREYFADIVSVDDIASFKPDPVVYGHFLKETGATAASTWLVSANPFDVMGAVSFGMRAVWVRRSPETVFDPWGIEPDRVVGNLAELGDAIATTVSGETGCAAHANFLRL</sequence>
<dbReference type="GO" id="GO:0018784">
    <property type="term" value="F:(S)-2-haloacid dehalogenase activity"/>
    <property type="evidence" value="ECO:0007669"/>
    <property type="project" value="UniProtKB-UniRule"/>
</dbReference>
<dbReference type="PANTHER" id="PTHR43316">
    <property type="entry name" value="HYDROLASE, HALOACID DELAHOGENASE-RELATED"/>
    <property type="match status" value="1"/>
</dbReference>
<dbReference type="SFLD" id="SFLDS00003">
    <property type="entry name" value="Haloacid_Dehalogenase"/>
    <property type="match status" value="1"/>
</dbReference>
<comment type="similarity">
    <text evidence="1 3">Belongs to the HAD-like hydrolase superfamily. S-2-haloalkanoic acid dehalogenase family.</text>
</comment>
<evidence type="ECO:0000313" key="5">
    <source>
        <dbReference type="EMBL" id="VFJ65227.1"/>
    </source>
</evidence>